<dbReference type="EMBL" id="LCFK01000007">
    <property type="protein sequence ID" value="KKS94584.1"/>
    <property type="molecule type" value="Genomic_DNA"/>
</dbReference>
<protein>
    <submittedName>
        <fullName evidence="2">Uncharacterized protein</fullName>
    </submittedName>
</protein>
<keyword evidence="1" id="KW-0472">Membrane</keyword>
<dbReference type="AlphaFoldDB" id="A0A0G1DAB2"/>
<reference evidence="2 3" key="1">
    <citation type="journal article" date="2015" name="Nature">
        <title>rRNA introns, odd ribosomes, and small enigmatic genomes across a large radiation of phyla.</title>
        <authorList>
            <person name="Brown C.T."/>
            <person name="Hug L.A."/>
            <person name="Thomas B.C."/>
            <person name="Sharon I."/>
            <person name="Castelle C.J."/>
            <person name="Singh A."/>
            <person name="Wilkins M.J."/>
            <person name="Williams K.H."/>
            <person name="Banfield J.F."/>
        </authorList>
    </citation>
    <scope>NUCLEOTIDE SEQUENCE [LARGE SCALE GENOMIC DNA]</scope>
</reference>
<name>A0A0G1DAB2_9BACT</name>
<evidence type="ECO:0000313" key="3">
    <source>
        <dbReference type="Proteomes" id="UP000033980"/>
    </source>
</evidence>
<sequence length="67" mass="8193">MDMLLFYIIWVALAGLAYALGRLTKCYIMRYKYDDRWWREWKQYFLNNVYLCAAVAIMAALIRLFLR</sequence>
<proteinExistence type="predicted"/>
<gene>
    <name evidence="2" type="ORF">UV68_C0007G0001</name>
</gene>
<keyword evidence="1" id="KW-1133">Transmembrane helix</keyword>
<comment type="caution">
    <text evidence="2">The sequence shown here is derived from an EMBL/GenBank/DDBJ whole genome shotgun (WGS) entry which is preliminary data.</text>
</comment>
<evidence type="ECO:0000313" key="2">
    <source>
        <dbReference type="EMBL" id="KKS94584.1"/>
    </source>
</evidence>
<feature type="transmembrane region" description="Helical" evidence="1">
    <location>
        <begin position="45"/>
        <end position="66"/>
    </location>
</feature>
<organism evidence="2 3">
    <name type="scientific">Candidatus Collierbacteria bacterium GW2011_GWC2_43_12</name>
    <dbReference type="NCBI Taxonomy" id="1618390"/>
    <lineage>
        <taxon>Bacteria</taxon>
        <taxon>Candidatus Collieribacteriota</taxon>
    </lineage>
</organism>
<evidence type="ECO:0000256" key="1">
    <source>
        <dbReference type="SAM" id="Phobius"/>
    </source>
</evidence>
<keyword evidence="1" id="KW-0812">Transmembrane</keyword>
<dbReference type="Proteomes" id="UP000033980">
    <property type="component" value="Unassembled WGS sequence"/>
</dbReference>
<accession>A0A0G1DAB2</accession>